<feature type="domain" description="Helicase ATP-binding" evidence="3">
    <location>
        <begin position="39"/>
        <end position="210"/>
    </location>
</feature>
<organism evidence="5 6">
    <name type="scientific">candidate division WOR-3 bacterium JGI_Cruoil_03_44_89</name>
    <dbReference type="NCBI Taxonomy" id="1973748"/>
    <lineage>
        <taxon>Bacteria</taxon>
        <taxon>Bacteria division WOR-3</taxon>
    </lineage>
</organism>
<dbReference type="PANTHER" id="PTHR47962">
    <property type="entry name" value="ATP-DEPENDENT HELICASE LHR-RELATED-RELATED"/>
    <property type="match status" value="1"/>
</dbReference>
<evidence type="ECO:0000313" key="5">
    <source>
        <dbReference type="EMBL" id="OYD15753.1"/>
    </source>
</evidence>
<evidence type="ECO:0008006" key="7">
    <source>
        <dbReference type="Google" id="ProtNLM"/>
    </source>
</evidence>
<evidence type="ECO:0000259" key="4">
    <source>
        <dbReference type="PROSITE" id="PS51194"/>
    </source>
</evidence>
<comment type="caution">
    <text evidence="5">The sequence shown here is derived from an EMBL/GenBank/DDBJ whole genome shotgun (WGS) entry which is preliminary data.</text>
</comment>
<evidence type="ECO:0000259" key="3">
    <source>
        <dbReference type="PROSITE" id="PS51192"/>
    </source>
</evidence>
<accession>A0A235BTF4</accession>
<dbReference type="InterPro" id="IPR027417">
    <property type="entry name" value="P-loop_NTPase"/>
</dbReference>
<dbReference type="InterPro" id="IPR014001">
    <property type="entry name" value="Helicase_ATP-bd"/>
</dbReference>
<dbReference type="GO" id="GO:0016887">
    <property type="term" value="F:ATP hydrolysis activity"/>
    <property type="evidence" value="ECO:0007669"/>
    <property type="project" value="TreeGrafter"/>
</dbReference>
<evidence type="ECO:0000313" key="6">
    <source>
        <dbReference type="Proteomes" id="UP000215215"/>
    </source>
</evidence>
<gene>
    <name evidence="5" type="ORF">CH333_04945</name>
</gene>
<keyword evidence="2" id="KW-0067">ATP-binding</keyword>
<dbReference type="InterPro" id="IPR052511">
    <property type="entry name" value="ATP-dep_Helicase"/>
</dbReference>
<dbReference type="PANTHER" id="PTHR47962:SF5">
    <property type="entry name" value="ATP-DEPENDENT HELICASE LHR-RELATED"/>
    <property type="match status" value="1"/>
</dbReference>
<dbReference type="GO" id="GO:0005524">
    <property type="term" value="F:ATP binding"/>
    <property type="evidence" value="ECO:0007669"/>
    <property type="project" value="UniProtKB-KW"/>
</dbReference>
<evidence type="ECO:0000256" key="1">
    <source>
        <dbReference type="ARBA" id="ARBA00022741"/>
    </source>
</evidence>
<feature type="domain" description="Helicase C-terminal" evidence="4">
    <location>
        <begin position="236"/>
        <end position="379"/>
    </location>
</feature>
<dbReference type="Pfam" id="PF00270">
    <property type="entry name" value="DEAD"/>
    <property type="match status" value="1"/>
</dbReference>
<evidence type="ECO:0000256" key="2">
    <source>
        <dbReference type="ARBA" id="ARBA00022840"/>
    </source>
</evidence>
<name>A0A235BTF4_UNCW3</name>
<dbReference type="Pfam" id="PF00271">
    <property type="entry name" value="Helicase_C"/>
    <property type="match status" value="1"/>
</dbReference>
<dbReference type="PROSITE" id="PS51192">
    <property type="entry name" value="HELICASE_ATP_BIND_1"/>
    <property type="match status" value="1"/>
</dbReference>
<dbReference type="EMBL" id="NOZQ01000103">
    <property type="protein sequence ID" value="OYD15753.1"/>
    <property type="molecule type" value="Genomic_DNA"/>
</dbReference>
<keyword evidence="1" id="KW-0547">Nucleotide-binding</keyword>
<reference evidence="5 6" key="1">
    <citation type="submission" date="2017-07" db="EMBL/GenBank/DDBJ databases">
        <title>Recovery of genomes from metagenomes via a dereplication, aggregation, and scoring strategy.</title>
        <authorList>
            <person name="Sieber C.M."/>
            <person name="Probst A.J."/>
            <person name="Sharrar A."/>
            <person name="Thomas B.C."/>
            <person name="Hess M."/>
            <person name="Tringe S.G."/>
            <person name="Banfield J.F."/>
        </authorList>
    </citation>
    <scope>NUCLEOTIDE SEQUENCE [LARGE SCALE GENOMIC DNA]</scope>
    <source>
        <strain evidence="5">JGI_Cruoil_03_44_89</strain>
    </source>
</reference>
<dbReference type="SMART" id="SM00487">
    <property type="entry name" value="DEXDc"/>
    <property type="match status" value="1"/>
</dbReference>
<proteinExistence type="predicted"/>
<dbReference type="SMART" id="SM00490">
    <property type="entry name" value="HELICc"/>
    <property type="match status" value="1"/>
</dbReference>
<dbReference type="Proteomes" id="UP000215215">
    <property type="component" value="Unassembled WGS sequence"/>
</dbReference>
<dbReference type="GO" id="GO:0003677">
    <property type="term" value="F:DNA binding"/>
    <property type="evidence" value="ECO:0007669"/>
    <property type="project" value="TreeGrafter"/>
</dbReference>
<sequence length="655" mass="75201">MSEVENIKADDKIRKALRRTWVPFFGSFGKLKDIQRLAIPLILGGEDVVISSPKATGKTEAVLAPVVERWLENPKRVLSVIYISPTRALVNDIYRRVRLAFNHLDIHISRRTGDHPEFRKGRITPFLITTPESLDSLISRYPATFREVDAVIVDEVHLLDNSYRGDQLRILLRRLKKIAQERPNIYVMSATIGEPQGIGGNFIEGKFRVAIKREPIVIEYHLLKESSFVGEIWGEAKRRNLKKLLFFVNSRYEAEEMAKTLSVPPFRGNVWVHHGSMSRREREEVENLVNKAKLGVCVATSTLEFGIDIGDIDAVVLIAPPRDAASLLQRLGRGNRMRENYVLAYGVYLDEIQKIIFEQLFQDAQKEDYLSSPHTFDLSVVCQQTFSYLYQKRRIGTSTGALKRLFRGIVGDDDVDKITGALLDKRLITTGRSGFLYPGEGIGGAIIYGGIHSNIPGKREFDVYDVATGRRVGEVENPFPSFTLGGRDWAVVSREPDRVWVRYQKRESKARNVFTGGRYGFWDFRFGMRLKKRLFPHINEYEIPYRRCDNYLHIFHFTGPIYSFIWTYALREKNKIEDVGDIFFVSETTEIIPQRKDIENAARETSSVVTHYMNLGRYFGLLPRELRESHVLSALKIDEFADWLSGIRLVKVETV</sequence>
<dbReference type="InterPro" id="IPR011545">
    <property type="entry name" value="DEAD/DEAH_box_helicase_dom"/>
</dbReference>
<dbReference type="Gene3D" id="3.40.50.300">
    <property type="entry name" value="P-loop containing nucleotide triphosphate hydrolases"/>
    <property type="match status" value="2"/>
</dbReference>
<dbReference type="AlphaFoldDB" id="A0A235BTF4"/>
<dbReference type="PROSITE" id="PS51194">
    <property type="entry name" value="HELICASE_CTER"/>
    <property type="match status" value="1"/>
</dbReference>
<dbReference type="SUPFAM" id="SSF52540">
    <property type="entry name" value="P-loop containing nucleoside triphosphate hydrolases"/>
    <property type="match status" value="1"/>
</dbReference>
<dbReference type="InterPro" id="IPR001650">
    <property type="entry name" value="Helicase_C-like"/>
</dbReference>
<protein>
    <recommendedName>
        <fullName evidence="7">DEAD/DEAH box helicase</fullName>
    </recommendedName>
</protein>